<evidence type="ECO:0000256" key="9">
    <source>
        <dbReference type="ARBA" id="ARBA00032005"/>
    </source>
</evidence>
<dbReference type="HOGENOM" id="CLU_097262_4_1_6"/>
<dbReference type="GO" id="GO:0055086">
    <property type="term" value="P:nucleobase-containing small molecule metabolic process"/>
    <property type="evidence" value="ECO:0007669"/>
    <property type="project" value="UniProtKB-ARBA"/>
</dbReference>
<dbReference type="RefSeq" id="WP_045095414.1">
    <property type="nucleotide sequence ID" value="NZ_LN614827.1"/>
</dbReference>
<dbReference type="InterPro" id="IPR016192">
    <property type="entry name" value="APOBEC/CMP_deaminase_Zn-bd"/>
</dbReference>
<feature type="binding site" evidence="14">
    <location>
        <position position="55"/>
    </location>
    <ligand>
        <name>Zn(2+)</name>
        <dbReference type="ChEBI" id="CHEBI:29105"/>
        <note>catalytic</note>
    </ligand>
</feature>
<dbReference type="KEGG" id="lfa:LFA_1383"/>
<evidence type="ECO:0000256" key="15">
    <source>
        <dbReference type="RuleBase" id="RU364006"/>
    </source>
</evidence>
<evidence type="ECO:0000256" key="1">
    <source>
        <dbReference type="ARBA" id="ARBA00001947"/>
    </source>
</evidence>
<dbReference type="GO" id="GO:0004126">
    <property type="term" value="F:cytidine deaminase activity"/>
    <property type="evidence" value="ECO:0007669"/>
    <property type="project" value="UniProtKB-UniRule"/>
</dbReference>
<keyword evidence="8 14" id="KW-0862">Zinc</keyword>
<dbReference type="GO" id="GO:0072527">
    <property type="term" value="P:pyrimidine-containing compound metabolic process"/>
    <property type="evidence" value="ECO:0007669"/>
    <property type="project" value="UniProtKB-ARBA"/>
</dbReference>
<keyword evidence="6 14" id="KW-0479">Metal-binding</keyword>
<dbReference type="AlphaFoldDB" id="A0A098G493"/>
<dbReference type="InterPro" id="IPR016193">
    <property type="entry name" value="Cytidine_deaminase-like"/>
</dbReference>
<dbReference type="CDD" id="cd01283">
    <property type="entry name" value="cytidine_deaminase"/>
    <property type="match status" value="1"/>
</dbReference>
<reference evidence="18" key="1">
    <citation type="submission" date="2014-09" db="EMBL/GenBank/DDBJ databases">
        <authorList>
            <person name="Gomez-Valero L."/>
        </authorList>
    </citation>
    <scope>NUCLEOTIDE SEQUENCE [LARGE SCALE GENOMIC DNA]</scope>
    <source>
        <strain evidence="18">ATCC700992</strain>
    </source>
</reference>
<feature type="domain" description="CMP/dCMP-type deaminase" evidence="16">
    <location>
        <begin position="3"/>
        <end position="130"/>
    </location>
</feature>
<dbReference type="PANTHER" id="PTHR11644:SF2">
    <property type="entry name" value="CYTIDINE DEAMINASE"/>
    <property type="match status" value="1"/>
</dbReference>
<dbReference type="Pfam" id="PF00383">
    <property type="entry name" value="dCMP_cyt_deam_1"/>
    <property type="match status" value="1"/>
</dbReference>
<keyword evidence="18" id="KW-1185">Reference proteome</keyword>
<evidence type="ECO:0000259" key="16">
    <source>
        <dbReference type="PROSITE" id="PS51747"/>
    </source>
</evidence>
<evidence type="ECO:0000256" key="2">
    <source>
        <dbReference type="ARBA" id="ARBA00003949"/>
    </source>
</evidence>
<comment type="function">
    <text evidence="2 15">This enzyme scavenges exogenous and endogenous cytidine and 2'-deoxycytidine for UMP synthesis.</text>
</comment>
<evidence type="ECO:0000256" key="10">
    <source>
        <dbReference type="ARBA" id="ARBA00049252"/>
    </source>
</evidence>
<evidence type="ECO:0000256" key="3">
    <source>
        <dbReference type="ARBA" id="ARBA00006576"/>
    </source>
</evidence>
<feature type="active site" description="Proton donor" evidence="12">
    <location>
        <position position="57"/>
    </location>
</feature>
<gene>
    <name evidence="17" type="primary">cdd</name>
    <name evidence="17" type="ORF">LFA_1383</name>
</gene>
<dbReference type="FunFam" id="3.40.140.10:FF:000008">
    <property type="entry name" value="Cytidine deaminase"/>
    <property type="match status" value="1"/>
</dbReference>
<dbReference type="InterPro" id="IPR050202">
    <property type="entry name" value="Cyt/Deoxycyt_deaminase"/>
</dbReference>
<dbReference type="EC" id="3.5.4.5" evidence="4 15"/>
<comment type="catalytic activity">
    <reaction evidence="10 15">
        <text>2'-deoxycytidine + H2O + H(+) = 2'-deoxyuridine + NH4(+)</text>
        <dbReference type="Rhea" id="RHEA:13433"/>
        <dbReference type="ChEBI" id="CHEBI:15377"/>
        <dbReference type="ChEBI" id="CHEBI:15378"/>
        <dbReference type="ChEBI" id="CHEBI:15698"/>
        <dbReference type="ChEBI" id="CHEBI:16450"/>
        <dbReference type="ChEBI" id="CHEBI:28938"/>
        <dbReference type="EC" id="3.5.4.5"/>
    </reaction>
</comment>
<evidence type="ECO:0000256" key="8">
    <source>
        <dbReference type="ARBA" id="ARBA00022833"/>
    </source>
</evidence>
<evidence type="ECO:0000313" key="17">
    <source>
        <dbReference type="EMBL" id="CEG56804.1"/>
    </source>
</evidence>
<evidence type="ECO:0000256" key="6">
    <source>
        <dbReference type="ARBA" id="ARBA00022723"/>
    </source>
</evidence>
<proteinExistence type="inferred from homology"/>
<comment type="cofactor">
    <cofactor evidence="1 14 15">
        <name>Zn(2+)</name>
        <dbReference type="ChEBI" id="CHEBI:29105"/>
    </cofactor>
</comment>
<evidence type="ECO:0000256" key="12">
    <source>
        <dbReference type="PIRSR" id="PIRSR606262-1"/>
    </source>
</evidence>
<dbReference type="EMBL" id="LN614827">
    <property type="protein sequence ID" value="CEG56804.1"/>
    <property type="molecule type" value="Genomic_DNA"/>
</dbReference>
<organism evidence="17 18">
    <name type="scientific">Legionella fallonii LLAP-10</name>
    <dbReference type="NCBI Taxonomy" id="1212491"/>
    <lineage>
        <taxon>Bacteria</taxon>
        <taxon>Pseudomonadati</taxon>
        <taxon>Pseudomonadota</taxon>
        <taxon>Gammaproteobacteria</taxon>
        <taxon>Legionellales</taxon>
        <taxon>Legionellaceae</taxon>
        <taxon>Legionella</taxon>
    </lineage>
</organism>
<evidence type="ECO:0000256" key="14">
    <source>
        <dbReference type="PIRSR" id="PIRSR606262-3"/>
    </source>
</evidence>
<evidence type="ECO:0000256" key="7">
    <source>
        <dbReference type="ARBA" id="ARBA00022801"/>
    </source>
</evidence>
<dbReference type="InterPro" id="IPR002125">
    <property type="entry name" value="CMP_dCMP_dom"/>
</dbReference>
<comment type="similarity">
    <text evidence="3 15">Belongs to the cytidine and deoxycytidylate deaminase family.</text>
</comment>
<dbReference type="SUPFAM" id="SSF53927">
    <property type="entry name" value="Cytidine deaminase-like"/>
    <property type="match status" value="1"/>
</dbReference>
<dbReference type="PROSITE" id="PS51747">
    <property type="entry name" value="CYT_DCMP_DEAMINASES_2"/>
    <property type="match status" value="1"/>
</dbReference>
<feature type="binding site" evidence="13">
    <location>
        <begin position="44"/>
        <end position="50"/>
    </location>
    <ligand>
        <name>substrate</name>
    </ligand>
</feature>
<evidence type="ECO:0000256" key="13">
    <source>
        <dbReference type="PIRSR" id="PIRSR606262-2"/>
    </source>
</evidence>
<sequence>MNNTIAQMIKEAYKALPNAYTPYSQFKVASCICTDKGNLYTGVNVENGSYSLSICAESSAICHMIAAGEQKIKSIVVVAHNNLLCPPCGACRQRIHEFSTADTMVYLCNEKTVFQSLSIDQLLPLAFDFNP</sequence>
<keyword evidence="7 15" id="KW-0378">Hydrolase</keyword>
<comment type="catalytic activity">
    <reaction evidence="11 15">
        <text>cytidine + H2O + H(+) = uridine + NH4(+)</text>
        <dbReference type="Rhea" id="RHEA:16069"/>
        <dbReference type="ChEBI" id="CHEBI:15377"/>
        <dbReference type="ChEBI" id="CHEBI:15378"/>
        <dbReference type="ChEBI" id="CHEBI:16704"/>
        <dbReference type="ChEBI" id="CHEBI:17562"/>
        <dbReference type="ChEBI" id="CHEBI:28938"/>
        <dbReference type="EC" id="3.5.4.5"/>
    </reaction>
</comment>
<dbReference type="GO" id="GO:0042802">
    <property type="term" value="F:identical protein binding"/>
    <property type="evidence" value="ECO:0007669"/>
    <property type="project" value="UniProtKB-ARBA"/>
</dbReference>
<evidence type="ECO:0000313" key="18">
    <source>
        <dbReference type="Proteomes" id="UP000032430"/>
    </source>
</evidence>
<dbReference type="Proteomes" id="UP000032430">
    <property type="component" value="Chromosome I"/>
</dbReference>
<evidence type="ECO:0000256" key="5">
    <source>
        <dbReference type="ARBA" id="ARBA00018266"/>
    </source>
</evidence>
<dbReference type="GO" id="GO:0008270">
    <property type="term" value="F:zinc ion binding"/>
    <property type="evidence" value="ECO:0007669"/>
    <property type="project" value="UniProtKB-UniRule"/>
</dbReference>
<protein>
    <recommendedName>
        <fullName evidence="5 15">Cytidine deaminase</fullName>
        <ecNumber evidence="4 15">3.5.4.5</ecNumber>
    </recommendedName>
    <alternativeName>
        <fullName evidence="9 15">Cytidine aminohydrolase</fullName>
    </alternativeName>
</protein>
<accession>A0A098G493</accession>
<dbReference type="Gene3D" id="3.40.140.10">
    <property type="entry name" value="Cytidine Deaminase, domain 2"/>
    <property type="match status" value="1"/>
</dbReference>
<dbReference type="GO" id="GO:0005829">
    <property type="term" value="C:cytosol"/>
    <property type="evidence" value="ECO:0007669"/>
    <property type="project" value="TreeGrafter"/>
</dbReference>
<evidence type="ECO:0000256" key="11">
    <source>
        <dbReference type="ARBA" id="ARBA00049558"/>
    </source>
</evidence>
<dbReference type="STRING" id="1212491.LFA_1383"/>
<dbReference type="InterPro" id="IPR006262">
    <property type="entry name" value="Cyt_deam_tetra"/>
</dbReference>
<dbReference type="NCBIfam" id="NF004064">
    <property type="entry name" value="PRK05578.1"/>
    <property type="match status" value="1"/>
</dbReference>
<dbReference type="PROSITE" id="PS00903">
    <property type="entry name" value="CYT_DCMP_DEAMINASES_1"/>
    <property type="match status" value="1"/>
</dbReference>
<dbReference type="PANTHER" id="PTHR11644">
    <property type="entry name" value="CYTIDINE DEAMINASE"/>
    <property type="match status" value="1"/>
</dbReference>
<name>A0A098G493_9GAMM</name>
<feature type="binding site" evidence="14">
    <location>
        <position position="91"/>
    </location>
    <ligand>
        <name>Zn(2+)</name>
        <dbReference type="ChEBI" id="CHEBI:29105"/>
        <note>catalytic</note>
    </ligand>
</feature>
<dbReference type="NCBIfam" id="TIGR01354">
    <property type="entry name" value="cyt_deam_tetra"/>
    <property type="match status" value="1"/>
</dbReference>
<feature type="binding site" evidence="14">
    <location>
        <position position="88"/>
    </location>
    <ligand>
        <name>Zn(2+)</name>
        <dbReference type="ChEBI" id="CHEBI:29105"/>
        <note>catalytic</note>
    </ligand>
</feature>
<evidence type="ECO:0000256" key="4">
    <source>
        <dbReference type="ARBA" id="ARBA00012783"/>
    </source>
</evidence>